<dbReference type="InterPro" id="IPR039422">
    <property type="entry name" value="MarR/SlyA-like"/>
</dbReference>
<dbReference type="Proteomes" id="UP000197468">
    <property type="component" value="Unassembled WGS sequence"/>
</dbReference>
<dbReference type="GO" id="GO:0003700">
    <property type="term" value="F:DNA-binding transcription factor activity"/>
    <property type="evidence" value="ECO:0007669"/>
    <property type="project" value="InterPro"/>
</dbReference>
<organism evidence="2 3">
    <name type="scientific">Roseateles aquatilis</name>
    <dbReference type="NCBI Taxonomy" id="431061"/>
    <lineage>
        <taxon>Bacteria</taxon>
        <taxon>Pseudomonadati</taxon>
        <taxon>Pseudomonadota</taxon>
        <taxon>Betaproteobacteria</taxon>
        <taxon>Burkholderiales</taxon>
        <taxon>Sphaerotilaceae</taxon>
        <taxon>Roseateles</taxon>
    </lineage>
</organism>
<dbReference type="PANTHER" id="PTHR33164">
    <property type="entry name" value="TRANSCRIPTIONAL REGULATOR, MARR FAMILY"/>
    <property type="match status" value="1"/>
</dbReference>
<gene>
    <name evidence="2" type="ORF">CDN99_14695</name>
</gene>
<evidence type="ECO:0000259" key="1">
    <source>
        <dbReference type="PROSITE" id="PS50995"/>
    </source>
</evidence>
<dbReference type="AlphaFoldDB" id="A0A246J8J3"/>
<dbReference type="InterPro" id="IPR036388">
    <property type="entry name" value="WH-like_DNA-bd_sf"/>
</dbReference>
<sequence>MRLMGFIHRAFTRAADVPLRELGFAMGQLPVLVTLKKHPEGLSQAALARMASVEQPSMAQLLNRMERDGLVERVPDPADGRSRLISLTALASRRMPKGKAVMDDICVRALADFSAEEIEQLTRLLARVRANLGEPDPDDMG</sequence>
<dbReference type="PRINTS" id="PR00598">
    <property type="entry name" value="HTHMARR"/>
</dbReference>
<dbReference type="SMART" id="SM00347">
    <property type="entry name" value="HTH_MARR"/>
    <property type="match status" value="1"/>
</dbReference>
<dbReference type="Pfam" id="PF12802">
    <property type="entry name" value="MarR_2"/>
    <property type="match status" value="1"/>
</dbReference>
<dbReference type="GO" id="GO:0006950">
    <property type="term" value="P:response to stress"/>
    <property type="evidence" value="ECO:0007669"/>
    <property type="project" value="TreeGrafter"/>
</dbReference>
<dbReference type="EMBL" id="NIOF01000006">
    <property type="protein sequence ID" value="OWQ88965.1"/>
    <property type="molecule type" value="Genomic_DNA"/>
</dbReference>
<accession>A0A246J8J3</accession>
<name>A0A246J8J3_9BURK</name>
<comment type="caution">
    <text evidence="2">The sequence shown here is derived from an EMBL/GenBank/DDBJ whole genome shotgun (WGS) entry which is preliminary data.</text>
</comment>
<dbReference type="InterPro" id="IPR000835">
    <property type="entry name" value="HTH_MarR-typ"/>
</dbReference>
<feature type="domain" description="HTH marR-type" evidence="1">
    <location>
        <begin position="1"/>
        <end position="130"/>
    </location>
</feature>
<dbReference type="SUPFAM" id="SSF46785">
    <property type="entry name" value="Winged helix' DNA-binding domain"/>
    <property type="match status" value="1"/>
</dbReference>
<keyword evidence="3" id="KW-1185">Reference proteome</keyword>
<dbReference type="InterPro" id="IPR036390">
    <property type="entry name" value="WH_DNA-bd_sf"/>
</dbReference>
<dbReference type="PANTHER" id="PTHR33164:SF13">
    <property type="entry name" value="4-HYDROXYPHENYLACETATE CATABOLISM PROTEIN"/>
    <property type="match status" value="1"/>
</dbReference>
<dbReference type="PROSITE" id="PS50995">
    <property type="entry name" value="HTH_MARR_2"/>
    <property type="match status" value="1"/>
</dbReference>
<dbReference type="Gene3D" id="1.10.10.10">
    <property type="entry name" value="Winged helix-like DNA-binding domain superfamily/Winged helix DNA-binding domain"/>
    <property type="match status" value="1"/>
</dbReference>
<evidence type="ECO:0000313" key="3">
    <source>
        <dbReference type="Proteomes" id="UP000197468"/>
    </source>
</evidence>
<protein>
    <submittedName>
        <fullName evidence="2">MarR family transcriptional regulator</fullName>
    </submittedName>
</protein>
<dbReference type="OrthoDB" id="9179698at2"/>
<evidence type="ECO:0000313" key="2">
    <source>
        <dbReference type="EMBL" id="OWQ88965.1"/>
    </source>
</evidence>
<proteinExistence type="predicted"/>
<reference evidence="2 3" key="1">
    <citation type="journal article" date="2008" name="Int. J. Syst. Evol. Microbiol.">
        <title>Description of Roseateles aquatilis sp. nov. and Roseateles terrae sp. nov., in the class Betaproteobacteria, and emended description of the genus Roseateles.</title>
        <authorList>
            <person name="Gomila M."/>
            <person name="Bowien B."/>
            <person name="Falsen E."/>
            <person name="Moore E.R."/>
            <person name="Lalucat J."/>
        </authorList>
    </citation>
    <scope>NUCLEOTIDE SEQUENCE [LARGE SCALE GENOMIC DNA]</scope>
    <source>
        <strain evidence="2 3">CCUG 48205</strain>
    </source>
</reference>